<evidence type="ECO:0000313" key="2">
    <source>
        <dbReference type="EMBL" id="QIN77255.1"/>
    </source>
</evidence>
<dbReference type="EMBL" id="CP045121">
    <property type="protein sequence ID" value="QIN77255.1"/>
    <property type="molecule type" value="Genomic_DNA"/>
</dbReference>
<reference evidence="2 3" key="1">
    <citation type="submission" date="2019-10" db="EMBL/GenBank/DDBJ databases">
        <title>Rubrobacter sp nov SCSIO 52915 isolated from a deep-sea sediment in the South China Sea.</title>
        <authorList>
            <person name="Chen R.W."/>
        </authorList>
    </citation>
    <scope>NUCLEOTIDE SEQUENCE [LARGE SCALE GENOMIC DNA]</scope>
    <source>
        <strain evidence="2 3">SCSIO 52915</strain>
    </source>
</reference>
<sequence>MGENRWSDIEERKRNEREAKAGDELPEEGRGDASSRQEASKAPSEDEEKRRVVEKLREGDGGS</sequence>
<dbReference type="AlphaFoldDB" id="A0A6G8PU83"/>
<dbReference type="RefSeq" id="WP_166394922.1">
    <property type="nucleotide sequence ID" value="NZ_CP045121.1"/>
</dbReference>
<dbReference type="Proteomes" id="UP000502706">
    <property type="component" value="Chromosome"/>
</dbReference>
<dbReference type="KEGG" id="rmar:GBA65_00565"/>
<proteinExistence type="predicted"/>
<accession>A0A6G8PU83</accession>
<name>A0A6G8PU83_9ACTN</name>
<evidence type="ECO:0000256" key="1">
    <source>
        <dbReference type="SAM" id="MobiDB-lite"/>
    </source>
</evidence>
<protein>
    <submittedName>
        <fullName evidence="2">Uncharacterized protein</fullName>
    </submittedName>
</protein>
<organism evidence="2 3">
    <name type="scientific">Rubrobacter marinus</name>
    <dbReference type="NCBI Taxonomy" id="2653852"/>
    <lineage>
        <taxon>Bacteria</taxon>
        <taxon>Bacillati</taxon>
        <taxon>Actinomycetota</taxon>
        <taxon>Rubrobacteria</taxon>
        <taxon>Rubrobacterales</taxon>
        <taxon>Rubrobacteraceae</taxon>
        <taxon>Rubrobacter</taxon>
    </lineage>
</organism>
<gene>
    <name evidence="2" type="ORF">GBA65_00565</name>
</gene>
<evidence type="ECO:0000313" key="3">
    <source>
        <dbReference type="Proteomes" id="UP000502706"/>
    </source>
</evidence>
<keyword evidence="3" id="KW-1185">Reference proteome</keyword>
<feature type="region of interest" description="Disordered" evidence="1">
    <location>
        <begin position="1"/>
        <end position="63"/>
    </location>
</feature>